<dbReference type="Pfam" id="PF12705">
    <property type="entry name" value="PDDEXK_1"/>
    <property type="match status" value="1"/>
</dbReference>
<name>A0AA87TFZ6_TREMD</name>
<accession>A0AA87TFZ6</accession>
<feature type="domain" description="PD-(D/E)XK endonuclease-like" evidence="1">
    <location>
        <begin position="635"/>
        <end position="912"/>
    </location>
</feature>
<sequence length="919" mass="104890">MRIISGCSTIEDCIRRYGTDARTCFVFPSRIAARLWMHRALALTGLAAVPAELFIAWDTFKAECCIAQAENKNPASQIIRLLFAHHIAADNAAAAKPFLQTIIPADYAADGAIFAQWIAGILPQLDHWEKRATQHKAGKDAEFSDLRILKKAYTEFLDAHRLFEPSWAGAEFIPHAQQYILLYPELMEDFDEYRGLLEERPELSMLPAPAFKAETTPLIQFGTMREEIRATALAVERLLATGVPADDIALSIAGIEDTVPYLKREFALLNIPAEFRLGFKLGEQQAGQLFPLLEQCVQEHYSFESLKPLLLNPHIPWKHPAQIQALINFGIKNNCLVSWKDEGHYKNVWKEAFKLPIPYNPHSSAEEEQAEKEQAKEWLIPFMKAAERFVQAQTFTEMRRQYILFRAQYLNPDGFSAEDNAVIGRCITLMQELVQLEQDFADCLPAQPYRFFTAQLSREIYVPQNTGRAVSIFPFRVAAATPFAHHFVLNCNQKASRVIYQKLPFLRKDKREELGVVEKDATQAFFAVYAIYGTVRFSVSEQTFSGFTVSNGIFTAFAPRPDLNDSDSLLQEYRFFKREEPAPEALYSVQKAGFEQFAGIKQERGFSFLTEPFNGSLPVLSEKLKDGHYTDGAFRISQSGLHLFSGCPAQWFLSSALSIDEEDTDAELFNPRYIGIICHRILERLYQRIRENDRVFISAHLADYRTWAESIFNETVHSQTDFRGPLAAPFIESIKKRSLKSVDFVLTFDVEKLDGYTPYLMEDELQHRSGDILYHGLVDRIAYQEAEGRAVIIDYKTGKVPSATDYTSGAMRDFQMPMYIFLAENRLKQEVLHAFFLGITKEERKYIVNDKEVIPQDSSRSSKTREEFEPSIQAFLQIAQAYAQQVGMEDFRKPAAVQWQDCMGCPFHTICRTTFAVEE</sequence>
<dbReference type="InterPro" id="IPR038726">
    <property type="entry name" value="PDDEXK_AddAB-type"/>
</dbReference>
<dbReference type="SUPFAM" id="SSF52980">
    <property type="entry name" value="Restriction endonuclease-like"/>
    <property type="match status" value="1"/>
</dbReference>
<dbReference type="Gene3D" id="3.90.320.10">
    <property type="match status" value="1"/>
</dbReference>
<gene>
    <name evidence="2" type="ORF">HMPREF9195_00099</name>
</gene>
<protein>
    <recommendedName>
        <fullName evidence="1">PD-(D/E)XK endonuclease-like domain-containing protein</fullName>
    </recommendedName>
</protein>
<reference evidence="2 3" key="1">
    <citation type="submission" date="2013-04" db="EMBL/GenBank/DDBJ databases">
        <title>The Genome Sequence of Treponema medium ATCC 700293.</title>
        <authorList>
            <consortium name="The Broad Institute Genomics Platform"/>
            <person name="Earl A."/>
            <person name="Ward D."/>
            <person name="Feldgarden M."/>
            <person name="Gevers D."/>
            <person name="Leonetti C."/>
            <person name="Blanton J.M."/>
            <person name="Dewhirst F.E."/>
            <person name="Izard J."/>
            <person name="Walker B."/>
            <person name="Young S."/>
            <person name="Zeng Q."/>
            <person name="Gargeya S."/>
            <person name="Fitzgerald M."/>
            <person name="Haas B."/>
            <person name="Abouelleil A."/>
            <person name="Allen A.W."/>
            <person name="Alvarado L."/>
            <person name="Arachchi H.M."/>
            <person name="Berlin A.M."/>
            <person name="Chapman S.B."/>
            <person name="Gainer-Dewar J."/>
            <person name="Goldberg J."/>
            <person name="Griggs A."/>
            <person name="Gujja S."/>
            <person name="Hansen M."/>
            <person name="Howarth C."/>
            <person name="Imamovic A."/>
            <person name="Ireland A."/>
            <person name="Larimer J."/>
            <person name="McCowan C."/>
            <person name="Murphy C."/>
            <person name="Pearson M."/>
            <person name="Poon T.W."/>
            <person name="Priest M."/>
            <person name="Roberts A."/>
            <person name="Saif S."/>
            <person name="Shea T."/>
            <person name="Sisk P."/>
            <person name="Sykes S."/>
            <person name="Wortman J."/>
            <person name="Nusbaum C."/>
            <person name="Birren B."/>
        </authorList>
    </citation>
    <scope>NUCLEOTIDE SEQUENCE [LARGE SCALE GENOMIC DNA]</scope>
    <source>
        <strain evidence="2 3">ATCC 700293</strain>
    </source>
</reference>
<dbReference type="AlphaFoldDB" id="A0AA87TFZ6"/>
<dbReference type="Proteomes" id="UP000014634">
    <property type="component" value="Unassembled WGS sequence"/>
</dbReference>
<organism evidence="2 3">
    <name type="scientific">Treponema medium ATCC 700293</name>
    <dbReference type="NCBI Taxonomy" id="1125700"/>
    <lineage>
        <taxon>Bacteria</taxon>
        <taxon>Pseudomonadati</taxon>
        <taxon>Spirochaetota</taxon>
        <taxon>Spirochaetia</taxon>
        <taxon>Spirochaetales</taxon>
        <taxon>Treponemataceae</taxon>
        <taxon>Treponema</taxon>
    </lineage>
</organism>
<comment type="caution">
    <text evidence="2">The sequence shown here is derived from an EMBL/GenBank/DDBJ whole genome shotgun (WGS) entry which is preliminary data.</text>
</comment>
<proteinExistence type="predicted"/>
<dbReference type="InterPro" id="IPR011604">
    <property type="entry name" value="PDDEXK-like_dom_sf"/>
</dbReference>
<dbReference type="InterPro" id="IPR011335">
    <property type="entry name" value="Restrct_endonuc-II-like"/>
</dbReference>
<dbReference type="RefSeq" id="WP_016522177.1">
    <property type="nucleotide sequence ID" value="NZ_KE332517.1"/>
</dbReference>
<evidence type="ECO:0000313" key="2">
    <source>
        <dbReference type="EMBL" id="EPF30086.1"/>
    </source>
</evidence>
<dbReference type="EMBL" id="ATFE01000001">
    <property type="protein sequence ID" value="EPF30086.1"/>
    <property type="molecule type" value="Genomic_DNA"/>
</dbReference>
<evidence type="ECO:0000313" key="3">
    <source>
        <dbReference type="Proteomes" id="UP000014634"/>
    </source>
</evidence>
<evidence type="ECO:0000259" key="1">
    <source>
        <dbReference type="Pfam" id="PF12705"/>
    </source>
</evidence>